<dbReference type="GO" id="GO:0030295">
    <property type="term" value="F:protein kinase activator activity"/>
    <property type="evidence" value="ECO:0007669"/>
    <property type="project" value="TreeGrafter"/>
</dbReference>
<dbReference type="AlphaFoldDB" id="A0A7W8JVM4"/>
<accession>A0A7W8JVM4</accession>
<dbReference type="InterPro" id="IPR036890">
    <property type="entry name" value="HATPase_C_sf"/>
</dbReference>
<evidence type="ECO:0000259" key="6">
    <source>
        <dbReference type="PROSITE" id="PS50109"/>
    </source>
</evidence>
<dbReference type="GO" id="GO:0000156">
    <property type="term" value="F:phosphorelay response regulator activity"/>
    <property type="evidence" value="ECO:0007669"/>
    <property type="project" value="TreeGrafter"/>
</dbReference>
<keyword evidence="3" id="KW-0808">Transferase</keyword>
<sequence length="70" mass="7508">MRDNGAGFDPKYADKLFGVFQRLHRADEFEGMGVGLANVRRIVSRHGGRVSAGGQPGGGAVFSFTLSKPR</sequence>
<dbReference type="GO" id="GO:0004673">
    <property type="term" value="F:protein histidine kinase activity"/>
    <property type="evidence" value="ECO:0007669"/>
    <property type="project" value="UniProtKB-EC"/>
</dbReference>
<dbReference type="GO" id="GO:0007234">
    <property type="term" value="P:osmosensory signaling via phosphorelay pathway"/>
    <property type="evidence" value="ECO:0007669"/>
    <property type="project" value="TreeGrafter"/>
</dbReference>
<dbReference type="InterPro" id="IPR003594">
    <property type="entry name" value="HATPase_dom"/>
</dbReference>
<feature type="compositionally biased region" description="Gly residues" evidence="5">
    <location>
        <begin position="50"/>
        <end position="60"/>
    </location>
</feature>
<evidence type="ECO:0000256" key="5">
    <source>
        <dbReference type="SAM" id="MobiDB-lite"/>
    </source>
</evidence>
<evidence type="ECO:0000256" key="1">
    <source>
        <dbReference type="ARBA" id="ARBA00000085"/>
    </source>
</evidence>
<dbReference type="Pfam" id="PF02518">
    <property type="entry name" value="HATPase_c"/>
    <property type="match status" value="1"/>
</dbReference>
<dbReference type="EMBL" id="JACHFL010000004">
    <property type="protein sequence ID" value="MBB5362778.1"/>
    <property type="molecule type" value="Genomic_DNA"/>
</dbReference>
<dbReference type="RefSeq" id="WP_342355691.1">
    <property type="nucleotide sequence ID" value="NZ_JACHFL010000004.1"/>
</dbReference>
<comment type="caution">
    <text evidence="7">The sequence shown here is derived from an EMBL/GenBank/DDBJ whole genome shotgun (WGS) entry which is preliminary data.</text>
</comment>
<keyword evidence="4 7" id="KW-0418">Kinase</keyword>
<organism evidence="7 8">
    <name type="scientific">Deinococcus humi</name>
    <dbReference type="NCBI Taxonomy" id="662880"/>
    <lineage>
        <taxon>Bacteria</taxon>
        <taxon>Thermotogati</taxon>
        <taxon>Deinococcota</taxon>
        <taxon>Deinococci</taxon>
        <taxon>Deinococcales</taxon>
        <taxon>Deinococcaceae</taxon>
        <taxon>Deinococcus</taxon>
    </lineage>
</organism>
<dbReference type="InterPro" id="IPR004358">
    <property type="entry name" value="Sig_transdc_His_kin-like_C"/>
</dbReference>
<reference evidence="7 8" key="1">
    <citation type="submission" date="2020-08" db="EMBL/GenBank/DDBJ databases">
        <title>Genomic Encyclopedia of Type Strains, Phase IV (KMG-IV): sequencing the most valuable type-strain genomes for metagenomic binning, comparative biology and taxonomic classification.</title>
        <authorList>
            <person name="Goeker M."/>
        </authorList>
    </citation>
    <scope>NUCLEOTIDE SEQUENCE [LARGE SCALE GENOMIC DNA]</scope>
    <source>
        <strain evidence="7 8">DSM 27939</strain>
    </source>
</reference>
<dbReference type="InterPro" id="IPR050351">
    <property type="entry name" value="BphY/WalK/GraS-like"/>
</dbReference>
<dbReference type="PRINTS" id="PR00344">
    <property type="entry name" value="BCTRLSENSOR"/>
</dbReference>
<dbReference type="PROSITE" id="PS50109">
    <property type="entry name" value="HIS_KIN"/>
    <property type="match status" value="1"/>
</dbReference>
<dbReference type="InterPro" id="IPR005467">
    <property type="entry name" value="His_kinase_dom"/>
</dbReference>
<protein>
    <recommendedName>
        <fullName evidence="2">histidine kinase</fullName>
        <ecNumber evidence="2">2.7.13.3</ecNumber>
    </recommendedName>
</protein>
<evidence type="ECO:0000256" key="4">
    <source>
        <dbReference type="ARBA" id="ARBA00022777"/>
    </source>
</evidence>
<dbReference type="PANTHER" id="PTHR42878:SF15">
    <property type="entry name" value="BACTERIOPHYTOCHROME"/>
    <property type="match status" value="1"/>
</dbReference>
<dbReference type="SUPFAM" id="SSF55874">
    <property type="entry name" value="ATPase domain of HSP90 chaperone/DNA topoisomerase II/histidine kinase"/>
    <property type="match status" value="1"/>
</dbReference>
<evidence type="ECO:0000313" key="7">
    <source>
        <dbReference type="EMBL" id="MBB5362778.1"/>
    </source>
</evidence>
<feature type="region of interest" description="Disordered" evidence="5">
    <location>
        <begin position="49"/>
        <end position="70"/>
    </location>
</feature>
<proteinExistence type="predicted"/>
<name>A0A7W8JVM4_9DEIO</name>
<dbReference type="Gene3D" id="3.30.565.10">
    <property type="entry name" value="Histidine kinase-like ATPase, C-terminal domain"/>
    <property type="match status" value="1"/>
</dbReference>
<evidence type="ECO:0000256" key="3">
    <source>
        <dbReference type="ARBA" id="ARBA00022679"/>
    </source>
</evidence>
<feature type="domain" description="Histidine kinase" evidence="6">
    <location>
        <begin position="1"/>
        <end position="70"/>
    </location>
</feature>
<dbReference type="Proteomes" id="UP000552709">
    <property type="component" value="Unassembled WGS sequence"/>
</dbReference>
<gene>
    <name evidence="7" type="ORF">HNQ08_001876</name>
</gene>
<keyword evidence="8" id="KW-1185">Reference proteome</keyword>
<dbReference type="PANTHER" id="PTHR42878">
    <property type="entry name" value="TWO-COMPONENT HISTIDINE KINASE"/>
    <property type="match status" value="1"/>
</dbReference>
<evidence type="ECO:0000313" key="8">
    <source>
        <dbReference type="Proteomes" id="UP000552709"/>
    </source>
</evidence>
<evidence type="ECO:0000256" key="2">
    <source>
        <dbReference type="ARBA" id="ARBA00012438"/>
    </source>
</evidence>
<dbReference type="EC" id="2.7.13.3" evidence="2"/>
<comment type="catalytic activity">
    <reaction evidence="1">
        <text>ATP + protein L-histidine = ADP + protein N-phospho-L-histidine.</text>
        <dbReference type="EC" id="2.7.13.3"/>
    </reaction>
</comment>